<dbReference type="PIRSF" id="PIRSF000136">
    <property type="entry name" value="LGO_GLO"/>
    <property type="match status" value="1"/>
</dbReference>
<dbReference type="InterPro" id="IPR016171">
    <property type="entry name" value="Vanillyl_alc_oxidase_C-sub2"/>
</dbReference>
<keyword evidence="2" id="KW-0274">FAD</keyword>
<accession>A0A1H9HSZ5</accession>
<sequence length="466" mass="52113">MIQNPILYPQRSTDEPSAEQILNWARNAQIGTKQQLYTPKDEATLQALLQDSSGPIRIIGSRLSPGRMVSPQSEGILLDLKHFRGVLALDENSVTVAAGTPLLELFQTLQQNGRMLKCSPGVIAVQTVGGALATGTHGQGLRQSAITDEVLSFTLILANGEKRTFQRGDAEFSAVMVNLGCLGIITEVTLATAPEGFFTCEKTAVSADTLETDIIDWNNQHLFSKAWWFVDDNLLHVWNIDPADESALQRYHENAQQVVRHSSDQNESLNATIDQTLALMHADTQVHGHGGKQFRTVARFKDFTDLTGDIYQLLCRGIAVPQINVEIGVPLAQTPAIIRHIKQWYAEQQPHMHYPIILRCTGASEAWLSPAYQQETCYFGFVVYYADDGSLSQDGLHFLTEVEKILATYGGRPHWGKYYDPQHYDWSSLYPKWQDFSAVKQQLDPQQRFSNPYIQQLFPSLIGDHA</sequence>
<feature type="domain" description="FAD-binding PCMH-type" evidence="4">
    <location>
        <begin position="29"/>
        <end position="195"/>
    </location>
</feature>
<dbReference type="GO" id="GO:0071949">
    <property type="term" value="F:FAD binding"/>
    <property type="evidence" value="ECO:0007669"/>
    <property type="project" value="InterPro"/>
</dbReference>
<dbReference type="GO" id="GO:0016020">
    <property type="term" value="C:membrane"/>
    <property type="evidence" value="ECO:0007669"/>
    <property type="project" value="InterPro"/>
</dbReference>
<dbReference type="Gene3D" id="3.30.465.10">
    <property type="match status" value="1"/>
</dbReference>
<dbReference type="Gene3D" id="3.30.43.10">
    <property type="entry name" value="Uridine Diphospho-n-acetylenolpyruvylglucosamine Reductase, domain 2"/>
    <property type="match status" value="1"/>
</dbReference>
<dbReference type="Pfam" id="PF04030">
    <property type="entry name" value="ALO"/>
    <property type="match status" value="1"/>
</dbReference>
<evidence type="ECO:0000256" key="1">
    <source>
        <dbReference type="ARBA" id="ARBA00022630"/>
    </source>
</evidence>
<dbReference type="InterPro" id="IPR016166">
    <property type="entry name" value="FAD-bd_PCMH"/>
</dbReference>
<dbReference type="InterPro" id="IPR036318">
    <property type="entry name" value="FAD-bd_PCMH-like_sf"/>
</dbReference>
<keyword evidence="1" id="KW-0285">Flavoprotein</keyword>
<evidence type="ECO:0000259" key="4">
    <source>
        <dbReference type="PROSITE" id="PS51387"/>
    </source>
</evidence>
<evidence type="ECO:0000256" key="3">
    <source>
        <dbReference type="ARBA" id="ARBA00023002"/>
    </source>
</evidence>
<dbReference type="AlphaFoldDB" id="A0A1H9HSZ5"/>
<dbReference type="OrthoDB" id="9800184at2"/>
<dbReference type="InterPro" id="IPR006094">
    <property type="entry name" value="Oxid_FAD_bind_N"/>
</dbReference>
<evidence type="ECO:0000256" key="2">
    <source>
        <dbReference type="ARBA" id="ARBA00022827"/>
    </source>
</evidence>
<dbReference type="SUPFAM" id="SSF56176">
    <property type="entry name" value="FAD-binding/transporter-associated domain-like"/>
    <property type="match status" value="1"/>
</dbReference>
<dbReference type="GO" id="GO:0003885">
    <property type="term" value="F:D-arabinono-1,4-lactone oxidase activity"/>
    <property type="evidence" value="ECO:0007669"/>
    <property type="project" value="InterPro"/>
</dbReference>
<dbReference type="PANTHER" id="PTHR43762:SF1">
    <property type="entry name" value="D-ARABINONO-1,4-LACTONE OXIDASE"/>
    <property type="match status" value="1"/>
</dbReference>
<evidence type="ECO:0000313" key="5">
    <source>
        <dbReference type="EMBL" id="SEQ65437.1"/>
    </source>
</evidence>
<dbReference type="PANTHER" id="PTHR43762">
    <property type="entry name" value="L-GULONOLACTONE OXIDASE"/>
    <property type="match status" value="1"/>
</dbReference>
<dbReference type="PROSITE" id="PS51387">
    <property type="entry name" value="FAD_PCMH"/>
    <property type="match status" value="1"/>
</dbReference>
<gene>
    <name evidence="5" type="ORF">SAMN05216522_10553</name>
</gene>
<dbReference type="Pfam" id="PF01565">
    <property type="entry name" value="FAD_binding_4"/>
    <property type="match status" value="1"/>
</dbReference>
<protein>
    <submittedName>
        <fullName evidence="5">FAD/FMN-containing dehydrogenase</fullName>
    </submittedName>
</protein>
<dbReference type="RefSeq" id="WP_092674936.1">
    <property type="nucleotide sequence ID" value="NZ_FOGC01000005.1"/>
</dbReference>
<dbReference type="EMBL" id="FOGC01000005">
    <property type="protein sequence ID" value="SEQ65437.1"/>
    <property type="molecule type" value="Genomic_DNA"/>
</dbReference>
<dbReference type="Proteomes" id="UP000242515">
    <property type="component" value="Unassembled WGS sequence"/>
</dbReference>
<dbReference type="STRING" id="988801.SAMN05216522_10553"/>
<keyword evidence="6" id="KW-1185">Reference proteome</keyword>
<dbReference type="SUPFAM" id="SSF55103">
    <property type="entry name" value="FAD-linked oxidases, C-terminal domain"/>
    <property type="match status" value="1"/>
</dbReference>
<name>A0A1H9HSZ5_9GAMM</name>
<keyword evidence="3" id="KW-0560">Oxidoreductase</keyword>
<reference evidence="6" key="1">
    <citation type="submission" date="2016-10" db="EMBL/GenBank/DDBJ databases">
        <authorList>
            <person name="Varghese N."/>
            <person name="Submissions S."/>
        </authorList>
    </citation>
    <scope>NUCLEOTIDE SEQUENCE [LARGE SCALE GENOMIC DNA]</scope>
    <source>
        <strain evidence="6">8N4</strain>
    </source>
</reference>
<organism evidence="5 6">
    <name type="scientific">Rosenbergiella nectarea</name>
    <dbReference type="NCBI Taxonomy" id="988801"/>
    <lineage>
        <taxon>Bacteria</taxon>
        <taxon>Pseudomonadati</taxon>
        <taxon>Pseudomonadota</taxon>
        <taxon>Gammaproteobacteria</taxon>
        <taxon>Enterobacterales</taxon>
        <taxon>Erwiniaceae</taxon>
        <taxon>Rosenbergiella</taxon>
    </lineage>
</organism>
<evidence type="ECO:0000313" key="6">
    <source>
        <dbReference type="Proteomes" id="UP000242515"/>
    </source>
</evidence>
<dbReference type="Gene3D" id="3.30.70.2520">
    <property type="match status" value="1"/>
</dbReference>
<dbReference type="InterPro" id="IPR016169">
    <property type="entry name" value="FAD-bd_PCMH_sub2"/>
</dbReference>
<dbReference type="Gene3D" id="1.10.45.10">
    <property type="entry name" value="Vanillyl-alcohol Oxidase, Chain A, domain 4"/>
    <property type="match status" value="1"/>
</dbReference>
<dbReference type="InterPro" id="IPR016164">
    <property type="entry name" value="FAD-linked_Oxase-like_C"/>
</dbReference>
<proteinExistence type="predicted"/>
<dbReference type="InterPro" id="IPR010031">
    <property type="entry name" value="FAD_lactone_oxidase-like"/>
</dbReference>
<dbReference type="InterPro" id="IPR016167">
    <property type="entry name" value="FAD-bd_PCMH_sub1"/>
</dbReference>
<dbReference type="InterPro" id="IPR007173">
    <property type="entry name" value="ALO_C"/>
</dbReference>